<comment type="catalytic activity">
    <reaction evidence="13 15">
        <text>riboflavin + ATP = FMN + ADP + H(+)</text>
        <dbReference type="Rhea" id="RHEA:14357"/>
        <dbReference type="ChEBI" id="CHEBI:15378"/>
        <dbReference type="ChEBI" id="CHEBI:30616"/>
        <dbReference type="ChEBI" id="CHEBI:57986"/>
        <dbReference type="ChEBI" id="CHEBI:58210"/>
        <dbReference type="ChEBI" id="CHEBI:456216"/>
        <dbReference type="EC" id="2.7.1.26"/>
    </reaction>
</comment>
<comment type="caution">
    <text evidence="18">The sequence shown here is derived from an EMBL/GenBank/DDBJ whole genome shotgun (WGS) entry which is preliminary data.</text>
</comment>
<evidence type="ECO:0000256" key="9">
    <source>
        <dbReference type="ARBA" id="ARBA00022777"/>
    </source>
</evidence>
<accession>A0A2U1AVY6</accession>
<keyword evidence="11 15" id="KW-0067">ATP-binding</keyword>
<keyword evidence="9 15" id="KW-0418">Kinase</keyword>
<keyword evidence="19" id="KW-1185">Reference proteome</keyword>
<keyword evidence="10 15" id="KW-0274">FAD</keyword>
<evidence type="ECO:0000256" key="15">
    <source>
        <dbReference type="PIRNR" id="PIRNR004491"/>
    </source>
</evidence>
<proteinExistence type="inferred from homology"/>
<comment type="similarity">
    <text evidence="15">Belongs to the ribF family.</text>
</comment>
<dbReference type="Gene3D" id="2.40.30.30">
    <property type="entry name" value="Riboflavin kinase-like"/>
    <property type="match status" value="1"/>
</dbReference>
<organism evidence="18 19">
    <name type="scientific">Victivallis vadensis</name>
    <dbReference type="NCBI Taxonomy" id="172901"/>
    <lineage>
        <taxon>Bacteria</taxon>
        <taxon>Pseudomonadati</taxon>
        <taxon>Lentisphaerota</taxon>
        <taxon>Lentisphaeria</taxon>
        <taxon>Victivallales</taxon>
        <taxon>Victivallaceae</taxon>
        <taxon>Victivallis</taxon>
    </lineage>
</organism>
<evidence type="ECO:0000256" key="7">
    <source>
        <dbReference type="ARBA" id="ARBA00022695"/>
    </source>
</evidence>
<dbReference type="GO" id="GO:0009398">
    <property type="term" value="P:FMN biosynthetic process"/>
    <property type="evidence" value="ECO:0007669"/>
    <property type="project" value="UniProtKB-UniRule"/>
</dbReference>
<dbReference type="InterPro" id="IPR002606">
    <property type="entry name" value="Riboflavin_kinase_bac"/>
</dbReference>
<evidence type="ECO:0000313" key="19">
    <source>
        <dbReference type="Proteomes" id="UP000245959"/>
    </source>
</evidence>
<dbReference type="SUPFAM" id="SSF82114">
    <property type="entry name" value="Riboflavin kinase-like"/>
    <property type="match status" value="1"/>
</dbReference>
<comment type="pathway">
    <text evidence="2 15">Cofactor biosynthesis; FAD biosynthesis; FAD from FMN: step 1/1.</text>
</comment>
<evidence type="ECO:0000256" key="8">
    <source>
        <dbReference type="ARBA" id="ARBA00022741"/>
    </source>
</evidence>
<evidence type="ECO:0000256" key="3">
    <source>
        <dbReference type="ARBA" id="ARBA00005201"/>
    </source>
</evidence>
<dbReference type="EC" id="2.7.1.26" evidence="15"/>
<sequence length="325" mass="35917">MNDILKFSIAGNGFDTACAPRLALGIGVFDGVHLGHRRIISELVRQAKRNGAVPAAMTFDPHPRAVLHPTEAPTLLVPLSERIRLLREAGAELVLVVRFTAEFARLEPEEFLRRLLECPEFRLAGICVGERWRFGRGGCGDSALLREYARSRGLDFTACPELEIGGETVSSSVIRRAIAAGRLDTAAEMLGRPYRLTGVVEYGYGAATSRLSCPTANLDFKAGVLPPDGVYAGCAVRDGRLYPAAINVGLCPTFGWEQARRRVEIHLLDYTGNLYGSELGVEFLHHLREERTFTGPEELKLQIDRDLVRIREFFAQRQAQEGKQA</sequence>
<evidence type="ECO:0000313" key="18">
    <source>
        <dbReference type="EMBL" id="PVY40560.1"/>
    </source>
</evidence>
<reference evidence="17 20" key="2">
    <citation type="submission" date="2020-04" db="EMBL/GenBank/DDBJ databases">
        <authorList>
            <person name="Hitch T.C.A."/>
            <person name="Wylensek D."/>
            <person name="Clavel T."/>
        </authorList>
    </citation>
    <scope>NUCLEOTIDE SEQUENCE [LARGE SCALE GENOMIC DNA]</scope>
    <source>
        <strain evidence="17 20">COR2-253-APC-1A</strain>
    </source>
</reference>
<evidence type="ECO:0000259" key="16">
    <source>
        <dbReference type="SMART" id="SM00904"/>
    </source>
</evidence>
<dbReference type="InterPro" id="IPR015865">
    <property type="entry name" value="Riboflavin_kinase_bac/euk"/>
</dbReference>
<dbReference type="EC" id="2.7.7.2" evidence="15"/>
<dbReference type="EMBL" id="JABAEW010000020">
    <property type="protein sequence ID" value="NMD87177.1"/>
    <property type="molecule type" value="Genomic_DNA"/>
</dbReference>
<dbReference type="GO" id="GO:0009231">
    <property type="term" value="P:riboflavin biosynthetic process"/>
    <property type="evidence" value="ECO:0007669"/>
    <property type="project" value="InterPro"/>
</dbReference>
<dbReference type="PIRSF" id="PIRSF004491">
    <property type="entry name" value="FAD_Synth"/>
    <property type="match status" value="1"/>
</dbReference>
<evidence type="ECO:0000256" key="4">
    <source>
        <dbReference type="ARBA" id="ARBA00022630"/>
    </source>
</evidence>
<keyword evidence="4 15" id="KW-0285">Flavoprotein</keyword>
<keyword evidence="6 15" id="KW-0808">Transferase</keyword>
<dbReference type="GO" id="GO:0008531">
    <property type="term" value="F:riboflavin kinase activity"/>
    <property type="evidence" value="ECO:0007669"/>
    <property type="project" value="UniProtKB-UniRule"/>
</dbReference>
<comment type="catalytic activity">
    <reaction evidence="14 15">
        <text>FMN + ATP + H(+) = FAD + diphosphate</text>
        <dbReference type="Rhea" id="RHEA:17237"/>
        <dbReference type="ChEBI" id="CHEBI:15378"/>
        <dbReference type="ChEBI" id="CHEBI:30616"/>
        <dbReference type="ChEBI" id="CHEBI:33019"/>
        <dbReference type="ChEBI" id="CHEBI:57692"/>
        <dbReference type="ChEBI" id="CHEBI:58210"/>
        <dbReference type="EC" id="2.7.7.2"/>
    </reaction>
</comment>
<dbReference type="Proteomes" id="UP000576225">
    <property type="component" value="Unassembled WGS sequence"/>
</dbReference>
<dbReference type="Gene3D" id="3.40.50.620">
    <property type="entry name" value="HUPs"/>
    <property type="match status" value="1"/>
</dbReference>
<gene>
    <name evidence="17" type="primary">ribF</name>
    <name evidence="18" type="ORF">C8D82_11611</name>
    <name evidence="17" type="ORF">HF882_11335</name>
</gene>
<reference evidence="18 19" key="1">
    <citation type="submission" date="2018-04" db="EMBL/GenBank/DDBJ databases">
        <title>Genomic Encyclopedia of Type Strains, Phase IV (KMG-IV): sequencing the most valuable type-strain genomes for metagenomic binning, comparative biology and taxonomic classification.</title>
        <authorList>
            <person name="Goeker M."/>
        </authorList>
    </citation>
    <scope>NUCLEOTIDE SEQUENCE [LARGE SCALE GENOMIC DNA]</scope>
    <source>
        <strain evidence="18 19">DSM 14823</strain>
    </source>
</reference>
<evidence type="ECO:0000256" key="13">
    <source>
        <dbReference type="ARBA" id="ARBA00047880"/>
    </source>
</evidence>
<feature type="domain" description="Riboflavin kinase" evidence="16">
    <location>
        <begin position="189"/>
        <end position="315"/>
    </location>
</feature>
<keyword evidence="8 15" id="KW-0547">Nucleotide-binding</keyword>
<dbReference type="InterPro" id="IPR023465">
    <property type="entry name" value="Riboflavin_kinase_dom_sf"/>
</dbReference>
<evidence type="ECO:0000256" key="14">
    <source>
        <dbReference type="ARBA" id="ARBA00049494"/>
    </source>
</evidence>
<keyword evidence="7 15" id="KW-0548">Nucleotidyltransferase</keyword>
<dbReference type="PANTHER" id="PTHR22749:SF6">
    <property type="entry name" value="RIBOFLAVIN KINASE"/>
    <property type="match status" value="1"/>
</dbReference>
<dbReference type="UniPathway" id="UPA00277">
    <property type="reaction ID" value="UER00407"/>
</dbReference>
<dbReference type="NCBIfam" id="TIGR00083">
    <property type="entry name" value="ribF"/>
    <property type="match status" value="1"/>
</dbReference>
<evidence type="ECO:0000256" key="2">
    <source>
        <dbReference type="ARBA" id="ARBA00004726"/>
    </source>
</evidence>
<dbReference type="GO" id="GO:0005524">
    <property type="term" value="F:ATP binding"/>
    <property type="evidence" value="ECO:0007669"/>
    <property type="project" value="UniProtKB-UniRule"/>
</dbReference>
<evidence type="ECO:0000256" key="6">
    <source>
        <dbReference type="ARBA" id="ARBA00022679"/>
    </source>
</evidence>
<dbReference type="SUPFAM" id="SSF52374">
    <property type="entry name" value="Nucleotidylyl transferase"/>
    <property type="match status" value="1"/>
</dbReference>
<name>A0A2U1AVY6_9BACT</name>
<keyword evidence="5 15" id="KW-0288">FMN</keyword>
<evidence type="ECO:0000256" key="11">
    <source>
        <dbReference type="ARBA" id="ARBA00022840"/>
    </source>
</evidence>
<dbReference type="CDD" id="cd02064">
    <property type="entry name" value="FAD_synthetase_N"/>
    <property type="match status" value="1"/>
</dbReference>
<dbReference type="SMART" id="SM00904">
    <property type="entry name" value="Flavokinase"/>
    <property type="match status" value="1"/>
</dbReference>
<dbReference type="Proteomes" id="UP000245959">
    <property type="component" value="Unassembled WGS sequence"/>
</dbReference>
<evidence type="ECO:0000256" key="12">
    <source>
        <dbReference type="ARBA" id="ARBA00023268"/>
    </source>
</evidence>
<dbReference type="InterPro" id="IPR023468">
    <property type="entry name" value="Riboflavin_kinase"/>
</dbReference>
<dbReference type="InterPro" id="IPR015864">
    <property type="entry name" value="FAD_synthase"/>
</dbReference>
<evidence type="ECO:0000256" key="10">
    <source>
        <dbReference type="ARBA" id="ARBA00022827"/>
    </source>
</evidence>
<keyword evidence="12" id="KW-0511">Multifunctional enzyme</keyword>
<evidence type="ECO:0000313" key="17">
    <source>
        <dbReference type="EMBL" id="NMD87177.1"/>
    </source>
</evidence>
<dbReference type="RefSeq" id="WP_165833006.1">
    <property type="nucleotide sequence ID" value="NZ_CABMMC010000084.1"/>
</dbReference>
<dbReference type="PANTHER" id="PTHR22749">
    <property type="entry name" value="RIBOFLAVIN KINASE/FMN ADENYLYLTRANSFERASE"/>
    <property type="match status" value="1"/>
</dbReference>
<comment type="pathway">
    <text evidence="3 15">Cofactor biosynthesis; FMN biosynthesis; FMN from riboflavin (ATP route): step 1/1.</text>
</comment>
<evidence type="ECO:0000256" key="1">
    <source>
        <dbReference type="ARBA" id="ARBA00002121"/>
    </source>
</evidence>
<dbReference type="UniPathway" id="UPA00276">
    <property type="reaction ID" value="UER00406"/>
</dbReference>
<dbReference type="GO" id="GO:0006747">
    <property type="term" value="P:FAD biosynthetic process"/>
    <property type="evidence" value="ECO:0007669"/>
    <property type="project" value="UniProtKB-UniRule"/>
</dbReference>
<dbReference type="InterPro" id="IPR014729">
    <property type="entry name" value="Rossmann-like_a/b/a_fold"/>
</dbReference>
<dbReference type="GeneID" id="78295564"/>
<dbReference type="FunFam" id="3.40.50.620:FF:000021">
    <property type="entry name" value="Riboflavin biosynthesis protein"/>
    <property type="match status" value="1"/>
</dbReference>
<dbReference type="AlphaFoldDB" id="A0A2U1AVY6"/>
<dbReference type="GO" id="GO:0003919">
    <property type="term" value="F:FMN adenylyltransferase activity"/>
    <property type="evidence" value="ECO:0007669"/>
    <property type="project" value="UniProtKB-UniRule"/>
</dbReference>
<evidence type="ECO:0000256" key="5">
    <source>
        <dbReference type="ARBA" id="ARBA00022643"/>
    </source>
</evidence>
<dbReference type="Pfam" id="PF06574">
    <property type="entry name" value="FAD_syn"/>
    <property type="match status" value="1"/>
</dbReference>
<comment type="function">
    <text evidence="1">Catalyzes the phosphorylation of riboflavin to FMN followed by the adenylation of FMN to FAD.</text>
</comment>
<dbReference type="EMBL" id="QEKH01000016">
    <property type="protein sequence ID" value="PVY40560.1"/>
    <property type="molecule type" value="Genomic_DNA"/>
</dbReference>
<protein>
    <recommendedName>
        <fullName evidence="15">Riboflavin biosynthesis protein</fullName>
    </recommendedName>
    <domain>
        <recommendedName>
            <fullName evidence="15">Riboflavin kinase</fullName>
            <ecNumber evidence="15">2.7.1.26</ecNumber>
        </recommendedName>
        <alternativeName>
            <fullName evidence="15">Flavokinase</fullName>
        </alternativeName>
    </domain>
    <domain>
        <recommendedName>
            <fullName evidence="15">FMN adenylyltransferase</fullName>
            <ecNumber evidence="15">2.7.7.2</ecNumber>
        </recommendedName>
        <alternativeName>
            <fullName evidence="15">FAD pyrophosphorylase</fullName>
        </alternativeName>
        <alternativeName>
            <fullName evidence="15">FAD synthase</fullName>
        </alternativeName>
    </domain>
</protein>
<evidence type="ECO:0000313" key="20">
    <source>
        <dbReference type="Proteomes" id="UP000576225"/>
    </source>
</evidence>
<dbReference type="Pfam" id="PF01687">
    <property type="entry name" value="Flavokinase"/>
    <property type="match status" value="1"/>
</dbReference>